<evidence type="ECO:0000256" key="1">
    <source>
        <dbReference type="ARBA" id="ARBA00005820"/>
    </source>
</evidence>
<keyword evidence="3" id="KW-0805">Transcription regulation</keyword>
<dbReference type="InterPro" id="IPR027417">
    <property type="entry name" value="P-loop_NTPase"/>
</dbReference>
<dbReference type="SUPFAM" id="SSF46894">
    <property type="entry name" value="C-terminal effector domain of the bipartite response regulators"/>
    <property type="match status" value="1"/>
</dbReference>
<keyword evidence="4 7" id="KW-0238">DNA-binding</keyword>
<dbReference type="SMART" id="SM01043">
    <property type="entry name" value="BTAD"/>
    <property type="match status" value="1"/>
</dbReference>
<dbReference type="InterPro" id="IPR001867">
    <property type="entry name" value="OmpR/PhoB-type_DNA-bd"/>
</dbReference>
<dbReference type="GO" id="GO:0003677">
    <property type="term" value="F:DNA binding"/>
    <property type="evidence" value="ECO:0007669"/>
    <property type="project" value="UniProtKB-UniRule"/>
</dbReference>
<keyword evidence="11" id="KW-1185">Reference proteome</keyword>
<comment type="similarity">
    <text evidence="1">Belongs to the AfsR/DnrI/RedD regulatory family.</text>
</comment>
<dbReference type="Gene3D" id="1.25.40.10">
    <property type="entry name" value="Tetratricopeptide repeat domain"/>
    <property type="match status" value="3"/>
</dbReference>
<dbReference type="InterPro" id="IPR051677">
    <property type="entry name" value="AfsR-DnrI-RedD_regulator"/>
</dbReference>
<sequence length="985" mass="105264">MEFRILGALEVRARDSGPLAVGGRLQQALLAVLVAHVGRTVSVPRIVDAVWDECPPATADRQVRNMVGLLRRALSPGPRRPSPIRTDGPGYLLAADGVRVDAREFTARVDAAARAGADGAPLLREALDLWRGPALDGLPGRALATIAAGLEEQRMAALERLFELELAAGRHERIVPELIGLVGATPLRDGLVRHLLTALLRSGRRAEGLAAYRRYAADLARELGLDPSPELRCLQQELLGSGAPNPAPPREPAASRRPAASVQRTLPRPAQLPWESPAFVGREAQLRAIGRHLVGPGGPGGRAPAPGAIALVTGAPGAGKSALALRWAHRTRDRFPDGQLFTDLHGWSSTGPQHPHAVLGSFLRALGVPAEDVPARLDETAALYRSTLAGRRVLIVLDNALDAAQVRPLLPGAGGCAVLVTSRERLTGLVVREGAQRIELAEFSPDEGRALVRRVLGAERVEAREQAVARLLDACGHLPLAVALAAARLRDRPHHDLTDFAAELAGNRLDVLSADGDDRSACLRTAFSFSYRALDGPARRLLGLLATSPAVDLSAPVAEVLGGLERGSGARILRRLADVHLLTEHRADSYRFHDLLRLFAAEQGTRQESRRSRRLCLERWYAWCLHHACAATRTLVPGRPHVALPPPPRDLETTAFADPAQALRWCDEQRANLLATAAHAFEHEDDDVAWKLPSLLWPYLHRTGPHAERLAVSRTAVAAARRLDDPLALGLSLNDQGHAWGSAGDLPQARRHYEQALGLVRAAGDRAVEALVLASLGVSHFNCADYAGAADHFERALRVLAADGPGAARWTVLLCETNLASSLLMLGRSEEAQALAERLLAPEIRRLGGVPECSLLNVVGMARYAAGRPEEALVHLERSLAVGRTITGYVDQRANSLTALAAAQQALGRGADALRSWEEALAIYRELPAHYRDAAVGLLTSLGFTPPTPPSPGHEHAARRPAPVPDSAAGLGGADGDGTTDPARP</sequence>
<evidence type="ECO:0000256" key="3">
    <source>
        <dbReference type="ARBA" id="ARBA00023015"/>
    </source>
</evidence>
<evidence type="ECO:0000256" key="6">
    <source>
        <dbReference type="PROSITE-ProRule" id="PRU00339"/>
    </source>
</evidence>
<dbReference type="InterPro" id="IPR016032">
    <property type="entry name" value="Sig_transdc_resp-reg_C-effctor"/>
</dbReference>
<dbReference type="PRINTS" id="PR00364">
    <property type="entry name" value="DISEASERSIST"/>
</dbReference>
<evidence type="ECO:0000256" key="8">
    <source>
        <dbReference type="SAM" id="MobiDB-lite"/>
    </source>
</evidence>
<dbReference type="InterPro" id="IPR036388">
    <property type="entry name" value="WH-like_DNA-bd_sf"/>
</dbReference>
<dbReference type="SUPFAM" id="SSF52540">
    <property type="entry name" value="P-loop containing nucleoside triphosphate hydrolases"/>
    <property type="match status" value="1"/>
</dbReference>
<dbReference type="SMART" id="SM00028">
    <property type="entry name" value="TPR"/>
    <property type="match status" value="4"/>
</dbReference>
<evidence type="ECO:0000313" key="11">
    <source>
        <dbReference type="Proteomes" id="UP000263377"/>
    </source>
</evidence>
<evidence type="ECO:0000256" key="5">
    <source>
        <dbReference type="ARBA" id="ARBA00023163"/>
    </source>
</evidence>
<evidence type="ECO:0000256" key="4">
    <source>
        <dbReference type="ARBA" id="ARBA00023125"/>
    </source>
</evidence>
<dbReference type="InterPro" id="IPR011990">
    <property type="entry name" value="TPR-like_helical_dom_sf"/>
</dbReference>
<dbReference type="SUPFAM" id="SSF48452">
    <property type="entry name" value="TPR-like"/>
    <property type="match status" value="3"/>
</dbReference>
<protein>
    <recommendedName>
        <fullName evidence="9">OmpR/PhoB-type domain-containing protein</fullName>
    </recommendedName>
</protein>
<dbReference type="RefSeq" id="WP_117484860.1">
    <property type="nucleotide sequence ID" value="NZ_QVIG01000001.1"/>
</dbReference>
<dbReference type="PROSITE" id="PS50005">
    <property type="entry name" value="TPR"/>
    <property type="match status" value="1"/>
</dbReference>
<dbReference type="PROSITE" id="PS51755">
    <property type="entry name" value="OMPR_PHOB"/>
    <property type="match status" value="1"/>
</dbReference>
<dbReference type="Pfam" id="PF03704">
    <property type="entry name" value="BTAD"/>
    <property type="match status" value="1"/>
</dbReference>
<comment type="caution">
    <text evidence="10">The sequence shown here is derived from an EMBL/GenBank/DDBJ whole genome shotgun (WGS) entry which is preliminary data.</text>
</comment>
<dbReference type="Gene3D" id="3.40.50.300">
    <property type="entry name" value="P-loop containing nucleotide triphosphate hydrolases"/>
    <property type="match status" value="1"/>
</dbReference>
<evidence type="ECO:0000259" key="9">
    <source>
        <dbReference type="PROSITE" id="PS51755"/>
    </source>
</evidence>
<keyword evidence="2" id="KW-0902">Two-component regulatory system</keyword>
<keyword evidence="6" id="KW-0802">TPR repeat</keyword>
<name>A0A372ZL30_9ACTN</name>
<evidence type="ECO:0000256" key="7">
    <source>
        <dbReference type="PROSITE-ProRule" id="PRU01091"/>
    </source>
</evidence>
<feature type="region of interest" description="Disordered" evidence="8">
    <location>
        <begin position="239"/>
        <end position="268"/>
    </location>
</feature>
<evidence type="ECO:0000313" key="10">
    <source>
        <dbReference type="EMBL" id="RGD56441.1"/>
    </source>
</evidence>
<dbReference type="Pfam" id="PF13424">
    <property type="entry name" value="TPR_12"/>
    <property type="match status" value="1"/>
</dbReference>
<dbReference type="PANTHER" id="PTHR35807">
    <property type="entry name" value="TRANSCRIPTIONAL REGULATOR REDD-RELATED"/>
    <property type="match status" value="1"/>
</dbReference>
<proteinExistence type="inferred from homology"/>
<accession>A0A372ZL30</accession>
<evidence type="ECO:0000256" key="2">
    <source>
        <dbReference type="ARBA" id="ARBA00023012"/>
    </source>
</evidence>
<dbReference type="InterPro" id="IPR019734">
    <property type="entry name" value="TPR_rpt"/>
</dbReference>
<feature type="repeat" description="TPR" evidence="6">
    <location>
        <begin position="770"/>
        <end position="803"/>
    </location>
</feature>
<dbReference type="InterPro" id="IPR005158">
    <property type="entry name" value="BTAD"/>
</dbReference>
<dbReference type="GO" id="GO:0000160">
    <property type="term" value="P:phosphorelay signal transduction system"/>
    <property type="evidence" value="ECO:0007669"/>
    <property type="project" value="UniProtKB-KW"/>
</dbReference>
<dbReference type="Gene3D" id="1.10.10.10">
    <property type="entry name" value="Winged helix-like DNA-binding domain superfamily/Winged helix DNA-binding domain"/>
    <property type="match status" value="1"/>
</dbReference>
<feature type="region of interest" description="Disordered" evidence="8">
    <location>
        <begin position="943"/>
        <end position="985"/>
    </location>
</feature>
<keyword evidence="5" id="KW-0804">Transcription</keyword>
<dbReference type="GO" id="GO:0006355">
    <property type="term" value="P:regulation of DNA-templated transcription"/>
    <property type="evidence" value="ECO:0007669"/>
    <property type="project" value="InterPro"/>
</dbReference>
<organism evidence="10 11">
    <name type="scientific">Kitasatospora xanthocidica</name>
    <dbReference type="NCBI Taxonomy" id="83382"/>
    <lineage>
        <taxon>Bacteria</taxon>
        <taxon>Bacillati</taxon>
        <taxon>Actinomycetota</taxon>
        <taxon>Actinomycetes</taxon>
        <taxon>Kitasatosporales</taxon>
        <taxon>Streptomycetaceae</taxon>
        <taxon>Kitasatospora</taxon>
    </lineage>
</organism>
<dbReference type="SMART" id="SM00862">
    <property type="entry name" value="Trans_reg_C"/>
    <property type="match status" value="1"/>
</dbReference>
<gene>
    <name evidence="10" type="ORF">DR950_00335</name>
</gene>
<dbReference type="GO" id="GO:0043531">
    <property type="term" value="F:ADP binding"/>
    <property type="evidence" value="ECO:0007669"/>
    <property type="project" value="InterPro"/>
</dbReference>
<dbReference type="Pfam" id="PF00486">
    <property type="entry name" value="Trans_reg_C"/>
    <property type="match status" value="1"/>
</dbReference>
<feature type="DNA-binding region" description="OmpR/PhoB-type" evidence="7">
    <location>
        <begin position="1"/>
        <end position="95"/>
    </location>
</feature>
<dbReference type="AlphaFoldDB" id="A0A372ZL30"/>
<dbReference type="Proteomes" id="UP000263377">
    <property type="component" value="Unassembled WGS sequence"/>
</dbReference>
<feature type="domain" description="OmpR/PhoB-type" evidence="9">
    <location>
        <begin position="1"/>
        <end position="95"/>
    </location>
</feature>
<reference evidence="10 11" key="1">
    <citation type="submission" date="2018-08" db="EMBL/GenBank/DDBJ databases">
        <title>Diversity &amp; Physiological Properties of Lignin-Decomposing Actinobacteria from Soil.</title>
        <authorList>
            <person name="Roh S.G."/>
            <person name="Kim S.B."/>
        </authorList>
    </citation>
    <scope>NUCLEOTIDE SEQUENCE [LARGE SCALE GENOMIC DNA]</scope>
    <source>
        <strain evidence="10 11">MMS17-GH009</strain>
    </source>
</reference>
<dbReference type="PANTHER" id="PTHR35807:SF1">
    <property type="entry name" value="TRANSCRIPTIONAL REGULATOR REDD"/>
    <property type="match status" value="1"/>
</dbReference>
<dbReference type="CDD" id="cd15831">
    <property type="entry name" value="BTAD"/>
    <property type="match status" value="1"/>
</dbReference>
<dbReference type="EMBL" id="QVIG01000001">
    <property type="protein sequence ID" value="RGD56441.1"/>
    <property type="molecule type" value="Genomic_DNA"/>
</dbReference>